<evidence type="ECO:0000256" key="2">
    <source>
        <dbReference type="SAM" id="SignalP"/>
    </source>
</evidence>
<sequence length="348" mass="37807">MTTCGRKLWCVGVALLFAASGCATLEFPWDQTTPTASAKNPVVQITCLWEPSEGRDPDGLPCRGFAGQILFLGNKGGTPVKVDGSVMVYVFDDQGTPEEQTRPIHQFSFDAAAWSQHLRVGTLGPAYHVFIPYTRKGTYEASCSLRVKLTPTEGSPIYSDPSTIPLRGKKRELTAAAEVISCPTPRTSVEEPRGSRTTTIPLDPREQASPTAAPVNEDRVHRLLQEFLKDQATQDLQRAHQTSAISRGYASERIRFDGKRVEAEPSSRQRLLAQQAAAANSDSASPRRNPLSEHPLAEHDLSEHAARTAKRPPARRHPLEDDPQAATLAAEAEPVTDGGIVPAGYEAP</sequence>
<reference evidence="3" key="1">
    <citation type="journal article" date="2020" name="mSystems">
        <title>Genome- and Community-Level Interaction Insights into Carbon Utilization and Element Cycling Functions of Hydrothermarchaeota in Hydrothermal Sediment.</title>
        <authorList>
            <person name="Zhou Z."/>
            <person name="Liu Y."/>
            <person name="Xu W."/>
            <person name="Pan J."/>
            <person name="Luo Z.H."/>
            <person name="Li M."/>
        </authorList>
    </citation>
    <scope>NUCLEOTIDE SEQUENCE [LARGE SCALE GENOMIC DNA]</scope>
    <source>
        <strain evidence="3">SpSt-339</strain>
    </source>
</reference>
<proteinExistence type="predicted"/>
<gene>
    <name evidence="3" type="ORF">ENQ76_08900</name>
</gene>
<feature type="compositionally biased region" description="Low complexity" evidence="1">
    <location>
        <begin position="273"/>
        <end position="289"/>
    </location>
</feature>
<feature type="compositionally biased region" description="Basic residues" evidence="1">
    <location>
        <begin position="307"/>
        <end position="316"/>
    </location>
</feature>
<dbReference type="EMBL" id="DSOK01000255">
    <property type="protein sequence ID" value="HEN15571.1"/>
    <property type="molecule type" value="Genomic_DNA"/>
</dbReference>
<name>A0A7C2NXD1_9PLAN</name>
<evidence type="ECO:0008006" key="4">
    <source>
        <dbReference type="Google" id="ProtNLM"/>
    </source>
</evidence>
<protein>
    <recommendedName>
        <fullName evidence="4">Lipoprotein</fullName>
    </recommendedName>
</protein>
<evidence type="ECO:0000256" key="1">
    <source>
        <dbReference type="SAM" id="MobiDB-lite"/>
    </source>
</evidence>
<organism evidence="3">
    <name type="scientific">Schlesneria paludicola</name>
    <dbReference type="NCBI Taxonomy" id="360056"/>
    <lineage>
        <taxon>Bacteria</taxon>
        <taxon>Pseudomonadati</taxon>
        <taxon>Planctomycetota</taxon>
        <taxon>Planctomycetia</taxon>
        <taxon>Planctomycetales</taxon>
        <taxon>Planctomycetaceae</taxon>
        <taxon>Schlesneria</taxon>
    </lineage>
</organism>
<evidence type="ECO:0000313" key="3">
    <source>
        <dbReference type="EMBL" id="HEN15571.1"/>
    </source>
</evidence>
<comment type="caution">
    <text evidence="3">The sequence shown here is derived from an EMBL/GenBank/DDBJ whole genome shotgun (WGS) entry which is preliminary data.</text>
</comment>
<accession>A0A7C2NXD1</accession>
<feature type="region of interest" description="Disordered" evidence="1">
    <location>
        <begin position="273"/>
        <end position="348"/>
    </location>
</feature>
<feature type="chain" id="PRO_5028084130" description="Lipoprotein" evidence="2">
    <location>
        <begin position="24"/>
        <end position="348"/>
    </location>
</feature>
<keyword evidence="2" id="KW-0732">Signal</keyword>
<dbReference type="AlphaFoldDB" id="A0A7C2NXD1"/>
<feature type="signal peptide" evidence="2">
    <location>
        <begin position="1"/>
        <end position="23"/>
    </location>
</feature>
<feature type="compositionally biased region" description="Basic and acidic residues" evidence="1">
    <location>
        <begin position="295"/>
        <end position="306"/>
    </location>
</feature>
<feature type="region of interest" description="Disordered" evidence="1">
    <location>
        <begin position="185"/>
        <end position="216"/>
    </location>
</feature>
<dbReference type="PROSITE" id="PS51257">
    <property type="entry name" value="PROKAR_LIPOPROTEIN"/>
    <property type="match status" value="1"/>
</dbReference>